<feature type="domain" description="Amine oxidase" evidence="1">
    <location>
        <begin position="18"/>
        <end position="414"/>
    </location>
</feature>
<evidence type="ECO:0000259" key="1">
    <source>
        <dbReference type="Pfam" id="PF01593"/>
    </source>
</evidence>
<accession>A0AAW7M1H5</accession>
<evidence type="ECO:0000313" key="2">
    <source>
        <dbReference type="EMBL" id="MDN4486595.1"/>
    </source>
</evidence>
<dbReference type="PANTHER" id="PTHR42923">
    <property type="entry name" value="PROTOPORPHYRINOGEN OXIDASE"/>
    <property type="match status" value="1"/>
</dbReference>
<dbReference type="SUPFAM" id="SSF51905">
    <property type="entry name" value="FAD/NAD(P)-binding domain"/>
    <property type="match status" value="1"/>
</dbReference>
<dbReference type="RefSeq" id="WP_301144178.1">
    <property type="nucleotide sequence ID" value="NZ_JAUHPX010000001.1"/>
</dbReference>
<dbReference type="PANTHER" id="PTHR42923:SF46">
    <property type="entry name" value="AMINE OXIDASE"/>
    <property type="match status" value="1"/>
</dbReference>
<protein>
    <submittedName>
        <fullName evidence="2">FAD-dependent oxidoreductase</fullName>
    </submittedName>
</protein>
<dbReference type="PRINTS" id="PR00419">
    <property type="entry name" value="ADXRDTASE"/>
</dbReference>
<dbReference type="Proteomes" id="UP001172737">
    <property type="component" value="Unassembled WGS sequence"/>
</dbReference>
<sequence>MTEPSVTPARVAIVGGGFTGLTAAYELAKEGHLVEVYEAAPTFGGLVAGFELEDGFPLERAYHFLYTTDEWMIGMAEELGIRDKLTFHPSSIKAFHGGRTYGFTTPLELLSFSPLSFVDRVRTGLTGLRTLSLKKWQPLTTITAYDWLCKVNGKRATDIVWKPLLVGKFDVYWDKVTMAWLWTRIHVRQTSKIKGEQTERLGYFEGGFRIMVERWLEELSARGAVLRPATPIQSFTEVDGKPALVIDGETRRFDAVLGAIPSNALARAAQDHPAMTPEYSKQLTDIDYLGAALMVITTTEPITDTYWHQIHDLDAPFLVFLSLDSLIGVENTGGRYIYYVGDYVQNDDEVMTMDEDELRERWYAGLEKLLPDFSRDQVAESHVFRFRNAQHIVDVTFESRIPEMKTPLPGYFLANFSQVFPEDRGTNYAVRDGLKVAALMNAALAADGSRVAQQEDGAALRVEAAAS</sequence>
<name>A0AAW7M1H5_9MICO</name>
<dbReference type="InterPro" id="IPR050464">
    <property type="entry name" value="Zeta_carotene_desat/Oxidored"/>
</dbReference>
<dbReference type="InterPro" id="IPR002937">
    <property type="entry name" value="Amino_oxidase"/>
</dbReference>
<gene>
    <name evidence="2" type="ORF">QQX10_00270</name>
</gene>
<keyword evidence="3" id="KW-1185">Reference proteome</keyword>
<proteinExistence type="predicted"/>
<reference evidence="2" key="1">
    <citation type="submission" date="2023-06" db="EMBL/GenBank/DDBJ databases">
        <title>Sysu t00039.</title>
        <authorList>
            <person name="Gao L."/>
            <person name="Fang B.-Z."/>
            <person name="Li W.-J."/>
        </authorList>
    </citation>
    <scope>NUCLEOTIDE SEQUENCE</scope>
    <source>
        <strain evidence="2">SYSU T00039</strain>
    </source>
</reference>
<comment type="caution">
    <text evidence="2">The sequence shown here is derived from an EMBL/GenBank/DDBJ whole genome shotgun (WGS) entry which is preliminary data.</text>
</comment>
<evidence type="ECO:0000313" key="3">
    <source>
        <dbReference type="Proteomes" id="UP001172737"/>
    </source>
</evidence>
<dbReference type="AlphaFoldDB" id="A0AAW7M1H5"/>
<dbReference type="GO" id="GO:0016491">
    <property type="term" value="F:oxidoreductase activity"/>
    <property type="evidence" value="ECO:0007669"/>
    <property type="project" value="InterPro"/>
</dbReference>
<dbReference type="EMBL" id="JAUHPX010000001">
    <property type="protein sequence ID" value="MDN4486595.1"/>
    <property type="molecule type" value="Genomic_DNA"/>
</dbReference>
<dbReference type="NCBIfam" id="NF005560">
    <property type="entry name" value="PRK07233.1"/>
    <property type="match status" value="1"/>
</dbReference>
<organism evidence="2 3">
    <name type="scientific">Demequina lignilytica</name>
    <dbReference type="NCBI Taxonomy" id="3051663"/>
    <lineage>
        <taxon>Bacteria</taxon>
        <taxon>Bacillati</taxon>
        <taxon>Actinomycetota</taxon>
        <taxon>Actinomycetes</taxon>
        <taxon>Micrococcales</taxon>
        <taxon>Demequinaceae</taxon>
        <taxon>Demequina</taxon>
    </lineage>
</organism>
<dbReference type="Gene3D" id="3.50.50.60">
    <property type="entry name" value="FAD/NAD(P)-binding domain"/>
    <property type="match status" value="1"/>
</dbReference>
<dbReference type="Pfam" id="PF01593">
    <property type="entry name" value="Amino_oxidase"/>
    <property type="match status" value="1"/>
</dbReference>
<dbReference type="InterPro" id="IPR036188">
    <property type="entry name" value="FAD/NAD-bd_sf"/>
</dbReference>